<feature type="coiled-coil region" evidence="11">
    <location>
        <begin position="291"/>
        <end position="318"/>
    </location>
</feature>
<feature type="domain" description="Trimeric autotransporter adhesin YadA-like stalk" evidence="13">
    <location>
        <begin position="269"/>
        <end position="306"/>
    </location>
</feature>
<dbReference type="RefSeq" id="WP_006926437.1">
    <property type="nucleotide sequence ID" value="NZ_JH725107.1"/>
</dbReference>
<dbReference type="Gene3D" id="3.30.1300.30">
    <property type="entry name" value="GSPII I/J protein-like"/>
    <property type="match status" value="1"/>
</dbReference>
<organism evidence="14 15">
    <name type="scientific">Cardidatus Bartonella washoeensis 085-0475</name>
    <dbReference type="NCBI Taxonomy" id="1094564"/>
    <lineage>
        <taxon>Bacteria</taxon>
        <taxon>Pseudomonadati</taxon>
        <taxon>Pseudomonadota</taxon>
        <taxon>Alphaproteobacteria</taxon>
        <taxon>Hyphomicrobiales</taxon>
        <taxon>Bartonellaceae</taxon>
        <taxon>Bartonella</taxon>
    </lineage>
</organism>
<evidence type="ECO:0000256" key="5">
    <source>
        <dbReference type="ARBA" id="ARBA00022452"/>
    </source>
</evidence>
<dbReference type="STRING" id="1094564.MCW_01653"/>
<evidence type="ECO:0000313" key="14">
    <source>
        <dbReference type="EMBL" id="EJF82543.1"/>
    </source>
</evidence>
<dbReference type="Proteomes" id="UP000002646">
    <property type="component" value="Unassembled WGS sequence"/>
</dbReference>
<evidence type="ECO:0000256" key="7">
    <source>
        <dbReference type="ARBA" id="ARBA00022729"/>
    </source>
</evidence>
<dbReference type="InterPro" id="IPR045584">
    <property type="entry name" value="Pilin-like"/>
</dbReference>
<keyword evidence="9" id="KW-0472">Membrane</keyword>
<keyword evidence="10" id="KW-0998">Cell outer membrane</keyword>
<evidence type="ECO:0000256" key="6">
    <source>
        <dbReference type="ARBA" id="ARBA00022692"/>
    </source>
</evidence>
<evidence type="ECO:0000313" key="15">
    <source>
        <dbReference type="Proteomes" id="UP000002646"/>
    </source>
</evidence>
<feature type="domain" description="Trimeric autotransporter adhesin YadA-like stalk" evidence="13">
    <location>
        <begin position="24"/>
        <end position="60"/>
    </location>
</feature>
<evidence type="ECO:0000259" key="13">
    <source>
        <dbReference type="Pfam" id="PF05662"/>
    </source>
</evidence>
<dbReference type="EMBL" id="AILX01000041">
    <property type="protein sequence ID" value="EJF82543.1"/>
    <property type="molecule type" value="Genomic_DNA"/>
</dbReference>
<evidence type="ECO:0000256" key="3">
    <source>
        <dbReference type="ARBA" id="ARBA00005848"/>
    </source>
</evidence>
<dbReference type="OrthoDB" id="1631723at2"/>
<comment type="caution">
    <text evidence="14">The sequence shown here is derived from an EMBL/GenBank/DDBJ whole genome shotgun (WGS) entry which is preliminary data.</text>
</comment>
<keyword evidence="6" id="KW-0812">Transmembrane</keyword>
<feature type="domain" description="Trimeric autotransporter adhesin YadA-like C-terminal membrane anchor" evidence="12">
    <location>
        <begin position="445"/>
        <end position="495"/>
    </location>
</feature>
<evidence type="ECO:0008006" key="16">
    <source>
        <dbReference type="Google" id="ProtNLM"/>
    </source>
</evidence>
<dbReference type="SUPFAM" id="SSF54523">
    <property type="entry name" value="Pili subunits"/>
    <property type="match status" value="1"/>
</dbReference>
<accession>J0Z4R3</accession>
<dbReference type="InterPro" id="IPR011049">
    <property type="entry name" value="Serralysin-like_metalloprot_C"/>
</dbReference>
<evidence type="ECO:0000256" key="8">
    <source>
        <dbReference type="ARBA" id="ARBA00022927"/>
    </source>
</evidence>
<comment type="subcellular location">
    <subcellularLocation>
        <location evidence="2">Cell outer membrane</location>
    </subcellularLocation>
    <subcellularLocation>
        <location evidence="1">Cell surface</location>
    </subcellularLocation>
</comment>
<dbReference type="GO" id="GO:0009279">
    <property type="term" value="C:cell outer membrane"/>
    <property type="evidence" value="ECO:0007669"/>
    <property type="project" value="UniProtKB-SubCell"/>
</dbReference>
<dbReference type="GO" id="GO:0015031">
    <property type="term" value="P:protein transport"/>
    <property type="evidence" value="ECO:0007669"/>
    <property type="project" value="UniProtKB-KW"/>
</dbReference>
<evidence type="ECO:0000256" key="1">
    <source>
        <dbReference type="ARBA" id="ARBA00004241"/>
    </source>
</evidence>
<name>J0Z4R3_9HYPH</name>
<dbReference type="Pfam" id="PF03895">
    <property type="entry name" value="YadA_anchor"/>
    <property type="match status" value="1"/>
</dbReference>
<dbReference type="Pfam" id="PF05662">
    <property type="entry name" value="YadA_stalk"/>
    <property type="match status" value="3"/>
</dbReference>
<dbReference type="Gene3D" id="1.20.5.170">
    <property type="match status" value="2"/>
</dbReference>
<feature type="domain" description="Trimeric autotransporter adhesin YadA-like stalk" evidence="13">
    <location>
        <begin position="351"/>
        <end position="378"/>
    </location>
</feature>
<proteinExistence type="inferred from homology"/>
<dbReference type="Gene3D" id="4.10.80.270">
    <property type="match status" value="1"/>
</dbReference>
<keyword evidence="11" id="KW-0175">Coiled coil</keyword>
<evidence type="ECO:0000256" key="2">
    <source>
        <dbReference type="ARBA" id="ARBA00004442"/>
    </source>
</evidence>
<dbReference type="PATRIC" id="fig|1094564.3.peg.1904"/>
<keyword evidence="8" id="KW-0653">Protein transport</keyword>
<keyword evidence="4" id="KW-0813">Transport</keyword>
<evidence type="ECO:0000256" key="4">
    <source>
        <dbReference type="ARBA" id="ARBA00022448"/>
    </source>
</evidence>
<keyword evidence="7" id="KW-0732">Signal</keyword>
<dbReference type="InterPro" id="IPR008635">
    <property type="entry name" value="Coiled_stalk_dom"/>
</dbReference>
<evidence type="ECO:0000259" key="12">
    <source>
        <dbReference type="Pfam" id="PF03895"/>
    </source>
</evidence>
<evidence type="ECO:0000256" key="9">
    <source>
        <dbReference type="ARBA" id="ARBA00023136"/>
    </source>
</evidence>
<evidence type="ECO:0000256" key="11">
    <source>
        <dbReference type="SAM" id="Coils"/>
    </source>
</evidence>
<dbReference type="HOGENOM" id="CLU_001200_2_1_5"/>
<evidence type="ECO:0000256" key="10">
    <source>
        <dbReference type="ARBA" id="ARBA00023237"/>
    </source>
</evidence>
<dbReference type="NCBIfam" id="NF033870">
    <property type="entry name" value="VOMP_auto_Cterm"/>
    <property type="match status" value="1"/>
</dbReference>
<protein>
    <recommendedName>
        <fullName evidence="16">Trimeric autotransporter adhesin YadA-like C-terminal membrane anchor domain-containing protein</fullName>
    </recommendedName>
</protein>
<gene>
    <name evidence="14" type="ORF">MCW_01653</name>
</gene>
<feature type="non-terminal residue" evidence="14">
    <location>
        <position position="1"/>
    </location>
</feature>
<dbReference type="GO" id="GO:0009986">
    <property type="term" value="C:cell surface"/>
    <property type="evidence" value="ECO:0007669"/>
    <property type="project" value="UniProtKB-SubCell"/>
</dbReference>
<dbReference type="Gene3D" id="2.150.10.10">
    <property type="entry name" value="Serralysin-like metalloprotease, C-terminal"/>
    <property type="match status" value="1"/>
</dbReference>
<sequence>EDDSPDYSRVTFGKGKGSAPVALHNVADGKIAKGSHDAVNGSQLFETNQNVAAYFGGGAGYKDGQWSAPTFTVKKFDSDDSVTDATYNNVASAFEGVGNSFEKVKDTFKNIKDEITKEIKKEITLAQGDASLWDKTKGAFVATHGENKNSRTIMSLQNGDISESSTNAIGSQLHSLGSEVATYLGGGAGYNDGAWIAPSFKVLQFNADGSASSKKSYPDVASAFDSVSESMTSINERIKEVSDNIDTNSLNWNEDTGSYDARHKGAASKITNVLDGKIAEGSQEVVNGGQLWQTNEKLKDVENRVDTIDQQVQDITIAVTDGAVNYDKDGDGQKTNSITLKGGNESEPVLIDNLADGRIEKGSKEAVNGGQLHDYTDQQLKIVLDDAKKYTDEQVSGLVHNGVNEAKSYTDMKFETLNYAIEDVRKEARQAAAIGLAVSNLRYFDDPGSLSVSFGSGVWRGQSAFALGAGYTSENGRIRSNLSATSAGGHWGVGGAITLKIK</sequence>
<dbReference type="AlphaFoldDB" id="J0Z4R3"/>
<keyword evidence="5" id="KW-1134">Transmembrane beta strand</keyword>
<dbReference type="InterPro" id="IPR005594">
    <property type="entry name" value="YadA_C"/>
</dbReference>
<comment type="similarity">
    <text evidence="3">Belongs to the autotransporter-2 (AT-2) (TC 1.B.40) family.</text>
</comment>
<dbReference type="Gene3D" id="6.10.250.2030">
    <property type="match status" value="1"/>
</dbReference>
<reference evidence="14 15" key="1">
    <citation type="submission" date="2012-03" db="EMBL/GenBank/DDBJ databases">
        <title>The Genome Sequence of Bartonella washoensis 085-0475.</title>
        <authorList>
            <consortium name="The Broad Institute Genome Sequencing Platform"/>
            <consortium name="The Broad Institute Genome Sequencing Center for Infectious Disease"/>
            <person name="Feldgarden M."/>
            <person name="Kirby J."/>
            <person name="Kosoy M."/>
            <person name="Birtles R."/>
            <person name="Probert W.S."/>
            <person name="Chiaraviglio L."/>
            <person name="Young S.K."/>
            <person name="Zeng Q."/>
            <person name="Gargeya S."/>
            <person name="Fitzgerald M."/>
            <person name="Haas B."/>
            <person name="Abouelleil A."/>
            <person name="Alvarado L."/>
            <person name="Arachchi H.M."/>
            <person name="Berlin A."/>
            <person name="Chapman S.B."/>
            <person name="Gearin G."/>
            <person name="Goldberg J."/>
            <person name="Griggs A."/>
            <person name="Gujja S."/>
            <person name="Hansen M."/>
            <person name="Heiman D."/>
            <person name="Howarth C."/>
            <person name="Larimer J."/>
            <person name="Lui A."/>
            <person name="MacDonald P.J.P."/>
            <person name="McCowen C."/>
            <person name="Montmayeur A."/>
            <person name="Murphy C."/>
            <person name="Neiman D."/>
            <person name="Pearson M."/>
            <person name="Priest M."/>
            <person name="Roberts A."/>
            <person name="Saif S."/>
            <person name="Shea T."/>
            <person name="Sisk P."/>
            <person name="Stolte C."/>
            <person name="Sykes S."/>
            <person name="Wortman J."/>
            <person name="Nusbaum C."/>
            <person name="Birren B."/>
        </authorList>
    </citation>
    <scope>NUCLEOTIDE SEQUENCE [LARGE SCALE GENOMIC DNA]</scope>
    <source>
        <strain evidence="14 15">085-0475</strain>
    </source>
</reference>